<evidence type="ECO:0000256" key="4">
    <source>
        <dbReference type="ARBA" id="ARBA00022737"/>
    </source>
</evidence>
<feature type="compositionally biased region" description="Polar residues" evidence="7">
    <location>
        <begin position="1127"/>
        <end position="1153"/>
    </location>
</feature>
<dbReference type="Pfam" id="PF00400">
    <property type="entry name" value="WD40"/>
    <property type="match status" value="4"/>
</dbReference>
<name>A0A9W6ZTB4_9STRA</name>
<keyword evidence="3 6" id="KW-0853">WD repeat</keyword>
<dbReference type="Pfam" id="PF03451">
    <property type="entry name" value="HELP"/>
    <property type="match status" value="1"/>
</dbReference>
<sequence>MSGIEGDESEQLKSIVETQVAVKLEAHDNLLSQMSRQMNQMIEEMEALQDVQGDLVAEEKAEAREIRMKLKKAKEEARKKNSDKDEGRDRNADVEDTLSDLKQEKKKKKKKKMGGDKAKRRRTTKLSPAAQDKKLSIEMKPRGRIVGKVVEHNFGGVEVAKKRSNQKLTEFNAPRCATVGKGGLDVEKQREAQALSQVKYPQCRSVVYAPAAEMAAKAMSKGYANNPLDKPPVAPAPDTKLEIDFVHGYHNSGLYPAQRNNTFYLKTGEIVYPSAALVIMYNQESHTQNFFKGHSDEVSCLTIHPNGNFVASSQGGRFPPIFVWDSTKRLEGANFLSDESHLSTLNGHDNRVGSLDFAHDGKLLVSVGADASNTAVVWDWKAGVALTSHSCGSHQVFDMRFNPYQVYGLPDMPPLPGQAPNEDDAIYTLTSCGVRHIKFWVLLRSQDEDSGEMRWYLEGNSVNYAQKTTVQDITCFDFIDDSKELSIFDSESGKITRIKGSTERSHSRVVAGTSDGDIFVFKQPEVKLRYGSGQKTPKPWWAMEDGKEGSGVVMKRLWDSFATIVGIVPHNVSSGNKYILARRQREEIDRLTTKLRLQSHNSDLKKRLEAMYYTGPVGHRGGTCMIAFNKKTKLLISSGSDGKMRVWDANVGVHEREWGVATSGGLEDTGDEYGLKLGEILHYGAAGRSISWPKSGSKMVVGTSTNSILEVKFDTADRSLGHVTELVSSHFGALSGIAMHPTKNIFVTVGKDRSVNLWLGDGNTCASQARLSAPATSVCFHASGDFIAVGLTTFEFVVLKVEDEGNFSFKLRKNFQKHVAPIKLEDADVATTDRVSDVPDDRGGGGRKGGGRGAGLNRRSSNIGEKEQSVFAGVGIGNEAVLPSHGQKRREGRGSGQLKDEIMDLKYSPDGANLAIALRDNNIYVYQISNASNMEGDYKLLIVMKGHTSMVTNLDWSADSDFLMSTGGDAELLYWQIRQLKNEKKDPSFRPCQFAHPFLLRDMRWSSWTSIYGWPVQGIWPTDIKESSDPVRGVMRSNRGEVLLVADDYARVRLQRWPSLPGDKVREYHGHAMHCKDAKFSANDGSVVSIGGADCTIIQWKHLDNHGKPVNWVNGVSPRRPTAVRTPRSTANKSRQRRTTTYQTAVAASSSMSKVDEVTEVKADVKKAREEKKRKKQKQQQQQQQQQQQRVAAKGRGKEDETRGGEVVEEKKDDGGGARGGSRRGSKEKAKEDKVKTNFPKKVVALFDYEPEDEEELEFKEGDVMMVYSQDDGWYSGKTKGGKSGILPANYVKEA</sequence>
<feature type="compositionally biased region" description="Basic and acidic residues" evidence="7">
    <location>
        <begin position="834"/>
        <end position="844"/>
    </location>
</feature>
<dbReference type="InterPro" id="IPR005108">
    <property type="entry name" value="HELP"/>
</dbReference>
<dbReference type="PROSITE" id="PS50082">
    <property type="entry name" value="WD_REPEATS_2"/>
    <property type="match status" value="3"/>
</dbReference>
<dbReference type="GO" id="GO:0008017">
    <property type="term" value="F:microtubule binding"/>
    <property type="evidence" value="ECO:0007669"/>
    <property type="project" value="TreeGrafter"/>
</dbReference>
<feature type="compositionally biased region" description="Basic residues" evidence="7">
    <location>
        <begin position="104"/>
        <end position="124"/>
    </location>
</feature>
<evidence type="ECO:0000313" key="10">
    <source>
        <dbReference type="Proteomes" id="UP001165082"/>
    </source>
</evidence>
<evidence type="ECO:0000259" key="8">
    <source>
        <dbReference type="PROSITE" id="PS50002"/>
    </source>
</evidence>
<feature type="repeat" description="WD" evidence="6">
    <location>
        <begin position="616"/>
        <end position="648"/>
    </location>
</feature>
<feature type="region of interest" description="Disordered" evidence="7">
    <location>
        <begin position="831"/>
        <end position="860"/>
    </location>
</feature>
<reference evidence="9" key="1">
    <citation type="submission" date="2022-07" db="EMBL/GenBank/DDBJ databases">
        <title>Genome analysis of Parmales, a sister group of diatoms, reveals the evolutionary specialization of diatoms from phago-mixotrophs to photoautotrophs.</title>
        <authorList>
            <person name="Ban H."/>
            <person name="Sato S."/>
            <person name="Yoshikawa S."/>
            <person name="Kazumasa Y."/>
            <person name="Nakamura Y."/>
            <person name="Ichinomiya M."/>
            <person name="Saitoh K."/>
            <person name="Sato N."/>
            <person name="Blanc-Mathieu R."/>
            <person name="Endo H."/>
            <person name="Kuwata A."/>
            <person name="Ogata H."/>
        </authorList>
    </citation>
    <scope>NUCLEOTIDE SEQUENCE</scope>
</reference>
<dbReference type="Gene3D" id="2.130.10.10">
    <property type="entry name" value="YVTN repeat-like/Quinoprotein amine dehydrogenase"/>
    <property type="match status" value="2"/>
</dbReference>
<protein>
    <recommendedName>
        <fullName evidence="8">SH3 domain-containing protein</fullName>
    </recommendedName>
</protein>
<feature type="repeat" description="WD" evidence="6">
    <location>
        <begin position="944"/>
        <end position="985"/>
    </location>
</feature>
<feature type="domain" description="SH3" evidence="8">
    <location>
        <begin position="1238"/>
        <end position="1295"/>
    </location>
</feature>
<dbReference type="OrthoDB" id="47802at2759"/>
<feature type="compositionally biased region" description="Low complexity" evidence="7">
    <location>
        <begin position="1179"/>
        <end position="1194"/>
    </location>
</feature>
<feature type="compositionally biased region" description="Basic and acidic residues" evidence="7">
    <location>
        <begin position="1225"/>
        <end position="1236"/>
    </location>
</feature>
<dbReference type="SUPFAM" id="SSF50998">
    <property type="entry name" value="Quinoprotein alcohol dehydrogenase-like"/>
    <property type="match status" value="1"/>
</dbReference>
<dbReference type="InterPro" id="IPR050630">
    <property type="entry name" value="WD_repeat_EMAP"/>
</dbReference>
<evidence type="ECO:0000256" key="2">
    <source>
        <dbReference type="ARBA" id="ARBA00022443"/>
    </source>
</evidence>
<gene>
    <name evidence="9" type="ORF">TrRE_jg3891</name>
</gene>
<proteinExistence type="inferred from homology"/>
<dbReference type="InterPro" id="IPR011047">
    <property type="entry name" value="Quinoprotein_ADH-like_sf"/>
</dbReference>
<comment type="similarity">
    <text evidence="1">Belongs to the WD repeat EMAP family.</text>
</comment>
<keyword evidence="4" id="KW-0677">Repeat</keyword>
<evidence type="ECO:0000256" key="7">
    <source>
        <dbReference type="SAM" id="MobiDB-lite"/>
    </source>
</evidence>
<dbReference type="InterPro" id="IPR015943">
    <property type="entry name" value="WD40/YVTN_repeat-like_dom_sf"/>
</dbReference>
<evidence type="ECO:0000313" key="9">
    <source>
        <dbReference type="EMBL" id="GMH59091.1"/>
    </source>
</evidence>
<dbReference type="SMART" id="SM00320">
    <property type="entry name" value="WD40"/>
    <property type="match status" value="8"/>
</dbReference>
<feature type="compositionally biased region" description="Basic and acidic residues" evidence="7">
    <location>
        <begin position="69"/>
        <end position="103"/>
    </location>
</feature>
<dbReference type="Pfam" id="PF00018">
    <property type="entry name" value="SH3_1"/>
    <property type="match status" value="1"/>
</dbReference>
<dbReference type="Gene3D" id="2.30.30.40">
    <property type="entry name" value="SH3 Domains"/>
    <property type="match status" value="1"/>
</dbReference>
<feature type="region of interest" description="Disordered" evidence="7">
    <location>
        <begin position="1109"/>
        <end position="1237"/>
    </location>
</feature>
<feature type="repeat" description="WD" evidence="6">
    <location>
        <begin position="727"/>
        <end position="758"/>
    </location>
</feature>
<keyword evidence="2 5" id="KW-0728">SH3 domain</keyword>
<feature type="compositionally biased region" description="Basic and acidic residues" evidence="7">
    <location>
        <begin position="1196"/>
        <end position="1216"/>
    </location>
</feature>
<feature type="region of interest" description="Disordered" evidence="7">
    <location>
        <begin position="69"/>
        <end position="135"/>
    </location>
</feature>
<evidence type="ECO:0000256" key="5">
    <source>
        <dbReference type="PROSITE-ProRule" id="PRU00192"/>
    </source>
</evidence>
<feature type="region of interest" description="Disordered" evidence="7">
    <location>
        <begin position="1273"/>
        <end position="1295"/>
    </location>
</feature>
<dbReference type="PRINTS" id="PR00452">
    <property type="entry name" value="SH3DOMAIN"/>
</dbReference>
<dbReference type="InterPro" id="IPR036028">
    <property type="entry name" value="SH3-like_dom_sf"/>
</dbReference>
<dbReference type="PROSITE" id="PS50002">
    <property type="entry name" value="SH3"/>
    <property type="match status" value="1"/>
</dbReference>
<dbReference type="PANTHER" id="PTHR13720">
    <property type="entry name" value="WD-40 REPEAT PROTEIN"/>
    <property type="match status" value="1"/>
</dbReference>
<dbReference type="EMBL" id="BRXZ01000981">
    <property type="protein sequence ID" value="GMH59091.1"/>
    <property type="molecule type" value="Genomic_DNA"/>
</dbReference>
<comment type="caution">
    <text evidence="9">The sequence shown here is derived from an EMBL/GenBank/DDBJ whole genome shotgun (WGS) entry which is preliminary data.</text>
</comment>
<dbReference type="Pfam" id="PF23414">
    <property type="entry name" value="Beta-prop_EML_2"/>
    <property type="match status" value="1"/>
</dbReference>
<dbReference type="SUPFAM" id="SSF101908">
    <property type="entry name" value="Putative isomerase YbhE"/>
    <property type="match status" value="1"/>
</dbReference>
<dbReference type="InterPro" id="IPR055442">
    <property type="entry name" value="Beta-prop_EML-like_2nd"/>
</dbReference>
<dbReference type="PANTHER" id="PTHR13720:SF33">
    <property type="entry name" value="HELP DOMAIN-CONTAINING PROTEIN"/>
    <property type="match status" value="1"/>
</dbReference>
<dbReference type="Proteomes" id="UP001165082">
    <property type="component" value="Unassembled WGS sequence"/>
</dbReference>
<evidence type="ECO:0000256" key="6">
    <source>
        <dbReference type="PROSITE-ProRule" id="PRU00221"/>
    </source>
</evidence>
<dbReference type="SMART" id="SM00326">
    <property type="entry name" value="SH3"/>
    <property type="match status" value="1"/>
</dbReference>
<accession>A0A9W6ZTB4</accession>
<dbReference type="InterPro" id="IPR001452">
    <property type="entry name" value="SH3_domain"/>
</dbReference>
<dbReference type="PROSITE" id="PS50294">
    <property type="entry name" value="WD_REPEATS_REGION"/>
    <property type="match status" value="3"/>
</dbReference>
<keyword evidence="10" id="KW-1185">Reference proteome</keyword>
<feature type="compositionally biased region" description="Basic and acidic residues" evidence="7">
    <location>
        <begin position="1154"/>
        <end position="1171"/>
    </location>
</feature>
<evidence type="ECO:0000256" key="3">
    <source>
        <dbReference type="ARBA" id="ARBA00022574"/>
    </source>
</evidence>
<dbReference type="InterPro" id="IPR001680">
    <property type="entry name" value="WD40_rpt"/>
</dbReference>
<organism evidence="9 10">
    <name type="scientific">Triparma retinervis</name>
    <dbReference type="NCBI Taxonomy" id="2557542"/>
    <lineage>
        <taxon>Eukaryota</taxon>
        <taxon>Sar</taxon>
        <taxon>Stramenopiles</taxon>
        <taxon>Ochrophyta</taxon>
        <taxon>Bolidophyceae</taxon>
        <taxon>Parmales</taxon>
        <taxon>Triparmaceae</taxon>
        <taxon>Triparma</taxon>
    </lineage>
</organism>
<dbReference type="SUPFAM" id="SSF50044">
    <property type="entry name" value="SH3-domain"/>
    <property type="match status" value="1"/>
</dbReference>
<evidence type="ECO:0000256" key="1">
    <source>
        <dbReference type="ARBA" id="ARBA00006489"/>
    </source>
</evidence>